<sequence>MKTIFDKTTRDELINRISSLNDNSKAQWGKMNVSQMLKHCTQWEEMALNKTKYKQSFLGKLFGKMALKDIMKDEPMKKNMPTVHSFKIRENTDVAEEKEKWIKLLAEYQTFSGNGIIHPFFGVMTKEQTGYLVYKHSDHHLKQFGA</sequence>
<dbReference type="Gene3D" id="1.20.120.450">
    <property type="entry name" value="dinb family like domain"/>
    <property type="match status" value="1"/>
</dbReference>
<gene>
    <name evidence="1" type="ORF">GS399_08910</name>
</gene>
<comment type="caution">
    <text evidence="1">The sequence shown here is derived from an EMBL/GenBank/DDBJ whole genome shotgun (WGS) entry which is preliminary data.</text>
</comment>
<organism evidence="1 2">
    <name type="scientific">Hufsiella arboris</name>
    <dbReference type="NCBI Taxonomy" id="2695275"/>
    <lineage>
        <taxon>Bacteria</taxon>
        <taxon>Pseudomonadati</taxon>
        <taxon>Bacteroidota</taxon>
        <taxon>Sphingobacteriia</taxon>
        <taxon>Sphingobacteriales</taxon>
        <taxon>Sphingobacteriaceae</taxon>
        <taxon>Hufsiella</taxon>
    </lineage>
</organism>
<keyword evidence="2" id="KW-1185">Reference proteome</keyword>
<dbReference type="InterPro" id="IPR011463">
    <property type="entry name" value="DUF1569"/>
</dbReference>
<dbReference type="RefSeq" id="WP_160844256.1">
    <property type="nucleotide sequence ID" value="NZ_WVHT01000003.1"/>
</dbReference>
<evidence type="ECO:0000313" key="2">
    <source>
        <dbReference type="Proteomes" id="UP000466586"/>
    </source>
</evidence>
<dbReference type="Proteomes" id="UP000466586">
    <property type="component" value="Unassembled WGS sequence"/>
</dbReference>
<dbReference type="Pfam" id="PF07606">
    <property type="entry name" value="DUF1569"/>
    <property type="match status" value="1"/>
</dbReference>
<dbReference type="EMBL" id="WVHT01000003">
    <property type="protein sequence ID" value="MXV51088.1"/>
    <property type="molecule type" value="Genomic_DNA"/>
</dbReference>
<proteinExistence type="predicted"/>
<evidence type="ECO:0000313" key="1">
    <source>
        <dbReference type="EMBL" id="MXV51088.1"/>
    </source>
</evidence>
<dbReference type="SUPFAM" id="SSF109854">
    <property type="entry name" value="DinB/YfiT-like putative metalloenzymes"/>
    <property type="match status" value="1"/>
</dbReference>
<dbReference type="AlphaFoldDB" id="A0A7K1YAJ7"/>
<reference evidence="1 2" key="1">
    <citation type="submission" date="2019-11" db="EMBL/GenBank/DDBJ databases">
        <title>Pedobacter sp. HMF7647 Genome sequencing and assembly.</title>
        <authorList>
            <person name="Kang H."/>
            <person name="Kim H."/>
            <person name="Joh K."/>
        </authorList>
    </citation>
    <scope>NUCLEOTIDE SEQUENCE [LARGE SCALE GENOMIC DNA]</scope>
    <source>
        <strain evidence="1 2">HMF7647</strain>
    </source>
</reference>
<dbReference type="InterPro" id="IPR034660">
    <property type="entry name" value="DinB/YfiT-like"/>
</dbReference>
<accession>A0A7K1YAJ7</accession>
<protein>
    <submittedName>
        <fullName evidence="1">DUF1569 domain-containing protein</fullName>
    </submittedName>
</protein>
<name>A0A7K1YAJ7_9SPHI</name>